<dbReference type="AlphaFoldDB" id="A8WMU3"/>
<evidence type="ECO:0000256" key="4">
    <source>
        <dbReference type="ARBA" id="ARBA00022801"/>
    </source>
</evidence>
<reference evidence="7 8" key="2">
    <citation type="journal article" date="2011" name="PLoS Genet.">
        <title>Caenorhabditis briggsae recombinant inbred line genotypes reveal inter-strain incompatibility and the evolution of recombination.</title>
        <authorList>
            <person name="Ross J.A."/>
            <person name="Koboldt D.C."/>
            <person name="Staisch J.E."/>
            <person name="Chamberlin H.M."/>
            <person name="Gupta B.P."/>
            <person name="Miller R.D."/>
            <person name="Baird S.E."/>
            <person name="Haag E.S."/>
        </authorList>
    </citation>
    <scope>NUCLEOTIDE SEQUENCE [LARGE SCALE GENOMIC DNA]</scope>
    <source>
        <strain evidence="7 8">AF16</strain>
    </source>
</reference>
<keyword evidence="4" id="KW-0378">Hydrolase</keyword>
<dbReference type="GO" id="GO:0004190">
    <property type="term" value="F:aspartic-type endopeptidase activity"/>
    <property type="evidence" value="ECO:0007669"/>
    <property type="project" value="UniProtKB-KW"/>
</dbReference>
<dbReference type="GO" id="GO:0006508">
    <property type="term" value="P:proteolysis"/>
    <property type="evidence" value="ECO:0007669"/>
    <property type="project" value="UniProtKB-KW"/>
</dbReference>
<evidence type="ECO:0000256" key="5">
    <source>
        <dbReference type="SAM" id="SignalP"/>
    </source>
</evidence>
<reference evidence="7 8" key="1">
    <citation type="journal article" date="2003" name="PLoS Biol.">
        <title>The genome sequence of Caenorhabditis briggsae: a platform for comparative genomics.</title>
        <authorList>
            <person name="Stein L.D."/>
            <person name="Bao Z."/>
            <person name="Blasiar D."/>
            <person name="Blumenthal T."/>
            <person name="Brent M.R."/>
            <person name="Chen N."/>
            <person name="Chinwalla A."/>
            <person name="Clarke L."/>
            <person name="Clee C."/>
            <person name="Coghlan A."/>
            <person name="Coulson A."/>
            <person name="D'Eustachio P."/>
            <person name="Fitch D.H."/>
            <person name="Fulton L.A."/>
            <person name="Fulton R.E."/>
            <person name="Griffiths-Jones S."/>
            <person name="Harris T.W."/>
            <person name="Hillier L.W."/>
            <person name="Kamath R."/>
            <person name="Kuwabara P.E."/>
            <person name="Mardis E.R."/>
            <person name="Marra M.A."/>
            <person name="Miner T.L."/>
            <person name="Minx P."/>
            <person name="Mullikin J.C."/>
            <person name="Plumb R.W."/>
            <person name="Rogers J."/>
            <person name="Schein J.E."/>
            <person name="Sohrmann M."/>
            <person name="Spieth J."/>
            <person name="Stajich J.E."/>
            <person name="Wei C."/>
            <person name="Willey D."/>
            <person name="Wilson R.K."/>
            <person name="Durbin R."/>
            <person name="Waterston R.H."/>
        </authorList>
    </citation>
    <scope>NUCLEOTIDE SEQUENCE [LARGE SCALE GENOMIC DNA]</scope>
    <source>
        <strain evidence="7 8">AF16</strain>
    </source>
</reference>
<dbReference type="HOGENOM" id="CLU_1020221_0_0_1"/>
<dbReference type="InterPro" id="IPR019103">
    <property type="entry name" value="Peptidase_aspartic_DDI1-type"/>
</dbReference>
<evidence type="ECO:0000313" key="7">
    <source>
        <dbReference type="EMBL" id="CAP21798.2"/>
    </source>
</evidence>
<dbReference type="Pfam" id="PF09668">
    <property type="entry name" value="Asp_protease"/>
    <property type="match status" value="1"/>
</dbReference>
<dbReference type="PANTHER" id="PTHR12917">
    <property type="entry name" value="ASPARTYL PROTEASE DDI-RELATED"/>
    <property type="match status" value="1"/>
</dbReference>
<dbReference type="PANTHER" id="PTHR12917:SF1">
    <property type="entry name" value="AT13091P"/>
    <property type="match status" value="1"/>
</dbReference>
<gene>
    <name evidence="7 9" type="ORF">CBG00329</name>
    <name evidence="7" type="ORF">CBG_00329</name>
</gene>
<feature type="domain" description="Peptidase A2" evidence="6">
    <location>
        <begin position="186"/>
        <end position="226"/>
    </location>
</feature>
<dbReference type="CDD" id="cd05479">
    <property type="entry name" value="RP_DDI"/>
    <property type="match status" value="1"/>
</dbReference>
<dbReference type="Gene3D" id="2.40.70.10">
    <property type="entry name" value="Acid Proteases"/>
    <property type="match status" value="1"/>
</dbReference>
<sequence>MRILTFLFGALVFANLYAWTFAAQEMDHSDWKRDPPSRVLSLLTAQCIKHEESCQSFVQMNIIKIEDLIKLLATFKSAPEAELIDRISPEDRMETIIFNNFNRYSIDFLVLCGDTEIWSAKESNGAHFDLSPYCDQNLMIYHRECEKYKVLKELRKAYKNATDKLSQFFVKSPMPHINLKIEGFQITALVDTGAQLSIITRSVAEKCGIFQKLDSRFQVDAQGIGGVSQALGKILDVELEFSGYFLPVVLAVFEECSLGCVLIIGVDILTAYCANVDFKNKCVRFNEELEVEMV</sequence>
<organism evidence="7 8">
    <name type="scientific">Caenorhabditis briggsae</name>
    <dbReference type="NCBI Taxonomy" id="6238"/>
    <lineage>
        <taxon>Eukaryota</taxon>
        <taxon>Metazoa</taxon>
        <taxon>Ecdysozoa</taxon>
        <taxon>Nematoda</taxon>
        <taxon>Chromadorea</taxon>
        <taxon>Rhabditida</taxon>
        <taxon>Rhabditina</taxon>
        <taxon>Rhabditomorpha</taxon>
        <taxon>Rhabditoidea</taxon>
        <taxon>Rhabditidae</taxon>
        <taxon>Peloderinae</taxon>
        <taxon>Caenorhabditis</taxon>
    </lineage>
</organism>
<keyword evidence="8" id="KW-1185">Reference proteome</keyword>
<dbReference type="KEGG" id="cbr:CBG_00329"/>
<evidence type="ECO:0000313" key="8">
    <source>
        <dbReference type="Proteomes" id="UP000008549"/>
    </source>
</evidence>
<dbReference type="InterPro" id="IPR021109">
    <property type="entry name" value="Peptidase_aspartic_dom_sf"/>
</dbReference>
<evidence type="ECO:0000256" key="3">
    <source>
        <dbReference type="ARBA" id="ARBA00022750"/>
    </source>
</evidence>
<dbReference type="WormBase" id="CBG00329">
    <property type="protein sequence ID" value="CBP05742"/>
    <property type="gene ID" value="WBGene00023735"/>
</dbReference>
<dbReference type="InterPro" id="IPR001995">
    <property type="entry name" value="Peptidase_A2_cat"/>
</dbReference>
<keyword evidence="3" id="KW-0064">Aspartyl protease</keyword>
<accession>A8WMU3</accession>
<evidence type="ECO:0000259" key="6">
    <source>
        <dbReference type="PROSITE" id="PS50175"/>
    </source>
</evidence>
<proteinExistence type="inferred from homology"/>
<dbReference type="CTD" id="8574320"/>
<comment type="similarity">
    <text evidence="1">Belongs to the DDI1 family.</text>
</comment>
<evidence type="ECO:0000256" key="1">
    <source>
        <dbReference type="ARBA" id="ARBA00009136"/>
    </source>
</evidence>
<dbReference type="InParanoid" id="A8WMU3"/>
<dbReference type="Proteomes" id="UP000008549">
    <property type="component" value="Unassembled WGS sequence"/>
</dbReference>
<dbReference type="InterPro" id="IPR001969">
    <property type="entry name" value="Aspartic_peptidase_AS"/>
</dbReference>
<dbReference type="EMBL" id="HE600968">
    <property type="protein sequence ID" value="CAP21798.2"/>
    <property type="molecule type" value="Genomic_DNA"/>
</dbReference>
<dbReference type="GeneID" id="8574320"/>
<feature type="chain" id="PRO_5002731741" evidence="5">
    <location>
        <begin position="23"/>
        <end position="294"/>
    </location>
</feature>
<name>A8WMU3_CAEBR</name>
<dbReference type="eggNOG" id="KOG0012">
    <property type="taxonomic scope" value="Eukaryota"/>
</dbReference>
<dbReference type="RefSeq" id="XP_045091541.1">
    <property type="nucleotide sequence ID" value="XM_045244708.1"/>
</dbReference>
<keyword evidence="2" id="KW-0645">Protease</keyword>
<evidence type="ECO:0000256" key="2">
    <source>
        <dbReference type="ARBA" id="ARBA00022670"/>
    </source>
</evidence>
<dbReference type="PROSITE" id="PS00141">
    <property type="entry name" value="ASP_PROTEASE"/>
    <property type="match status" value="1"/>
</dbReference>
<protein>
    <submittedName>
        <fullName evidence="7">Protein CBG00329</fullName>
    </submittedName>
</protein>
<evidence type="ECO:0000313" key="9">
    <source>
        <dbReference type="WormBase" id="CBG00329"/>
    </source>
</evidence>
<dbReference type="PROSITE" id="PS50175">
    <property type="entry name" value="ASP_PROT_RETROV"/>
    <property type="match status" value="1"/>
</dbReference>
<keyword evidence="5" id="KW-0732">Signal</keyword>
<dbReference type="STRING" id="6238.A8WMU3"/>
<dbReference type="OMA" id="TEIWSAK"/>
<feature type="signal peptide" evidence="5">
    <location>
        <begin position="1"/>
        <end position="22"/>
    </location>
</feature>
<dbReference type="SUPFAM" id="SSF50630">
    <property type="entry name" value="Acid proteases"/>
    <property type="match status" value="1"/>
</dbReference>